<keyword evidence="3" id="KW-1185">Reference proteome</keyword>
<comment type="caution">
    <text evidence="2">The sequence shown here is derived from an EMBL/GenBank/DDBJ whole genome shotgun (WGS) entry which is preliminary data.</text>
</comment>
<sequence>MEICEGTVFFVDMRNFTLLCSRMAGNSDEDRVGPSGQTQYEERLSFLVSEMTELYATWRTIIRVHVDAGHIDRYLFQVLGDGVMIAVDGPRHAQVAFSAAQDMAAKVHQRLREFSNPRIESLGIRRRADWLDFGIGICSGQFAYVKVPDGGQEDGDRYTILGTAANYASRVEEANKDHFDTRITIAQPTVDLLCADVGLDPTAYRAIEDHFGLRYLWKHRMQGVKAIGLYIYPVTTA</sequence>
<dbReference type="PROSITE" id="PS50125">
    <property type="entry name" value="GUANYLATE_CYCLASE_2"/>
    <property type="match status" value="1"/>
</dbReference>
<dbReference type="AlphaFoldDB" id="A0A383XQX4"/>
<dbReference type="GO" id="GO:0035556">
    <property type="term" value="P:intracellular signal transduction"/>
    <property type="evidence" value="ECO:0007669"/>
    <property type="project" value="InterPro"/>
</dbReference>
<dbReference type="EMBL" id="QEQK01000014">
    <property type="protein sequence ID" value="PWN55028.1"/>
    <property type="molecule type" value="Genomic_DNA"/>
</dbReference>
<dbReference type="InterPro" id="IPR029787">
    <property type="entry name" value="Nucleotide_cyclase"/>
</dbReference>
<dbReference type="Proteomes" id="UP000251800">
    <property type="component" value="Unassembled WGS sequence"/>
</dbReference>
<accession>A0A383XQX4</accession>
<reference evidence="2 3" key="1">
    <citation type="submission" date="2018-05" db="EMBL/GenBank/DDBJ databases">
        <title>Abyssibacter profundi OUC007T gen. nov., sp. nov, a marine bacterium isolated from seawater of the Mariana Trench.</title>
        <authorList>
            <person name="Zhou S."/>
        </authorList>
    </citation>
    <scope>NUCLEOTIDE SEQUENCE [LARGE SCALE GENOMIC DNA]</scope>
    <source>
        <strain evidence="2 3">OUC007</strain>
    </source>
</reference>
<feature type="domain" description="Guanylate cyclase" evidence="1">
    <location>
        <begin position="7"/>
        <end position="172"/>
    </location>
</feature>
<dbReference type="InterPro" id="IPR001054">
    <property type="entry name" value="A/G_cyclase"/>
</dbReference>
<name>A0A383XQX4_9GAMM</name>
<proteinExistence type="predicted"/>
<dbReference type="SUPFAM" id="SSF55073">
    <property type="entry name" value="Nucleotide cyclase"/>
    <property type="match status" value="1"/>
</dbReference>
<evidence type="ECO:0000259" key="1">
    <source>
        <dbReference type="PROSITE" id="PS50125"/>
    </source>
</evidence>
<evidence type="ECO:0000313" key="3">
    <source>
        <dbReference type="Proteomes" id="UP000251800"/>
    </source>
</evidence>
<dbReference type="Pfam" id="PF00211">
    <property type="entry name" value="Guanylate_cyc"/>
    <property type="match status" value="1"/>
</dbReference>
<dbReference type="GO" id="GO:0004016">
    <property type="term" value="F:adenylate cyclase activity"/>
    <property type="evidence" value="ECO:0007669"/>
    <property type="project" value="UniProtKB-ARBA"/>
</dbReference>
<dbReference type="CDD" id="cd07302">
    <property type="entry name" value="CHD"/>
    <property type="match status" value="1"/>
</dbReference>
<gene>
    <name evidence="2" type="ORF">DEH80_14200</name>
</gene>
<dbReference type="RefSeq" id="WP_109721179.1">
    <property type="nucleotide sequence ID" value="NZ_QEQK01000014.1"/>
</dbReference>
<dbReference type="Gene3D" id="3.30.70.1230">
    <property type="entry name" value="Nucleotide cyclase"/>
    <property type="match status" value="1"/>
</dbReference>
<organism evidence="2 3">
    <name type="scientific">Abyssibacter profundi</name>
    <dbReference type="NCBI Taxonomy" id="2182787"/>
    <lineage>
        <taxon>Bacteria</taxon>
        <taxon>Pseudomonadati</taxon>
        <taxon>Pseudomonadota</taxon>
        <taxon>Gammaproteobacteria</taxon>
        <taxon>Chromatiales</taxon>
        <taxon>Oceanococcaceae</taxon>
        <taxon>Abyssibacter</taxon>
    </lineage>
</organism>
<protein>
    <recommendedName>
        <fullName evidence="1">Guanylate cyclase domain-containing protein</fullName>
    </recommendedName>
</protein>
<evidence type="ECO:0000313" key="2">
    <source>
        <dbReference type="EMBL" id="PWN55028.1"/>
    </source>
</evidence>
<dbReference type="GO" id="GO:0009190">
    <property type="term" value="P:cyclic nucleotide biosynthetic process"/>
    <property type="evidence" value="ECO:0007669"/>
    <property type="project" value="InterPro"/>
</dbReference>